<feature type="transmembrane region" description="Helical" evidence="2">
    <location>
        <begin position="40"/>
        <end position="62"/>
    </location>
</feature>
<protein>
    <submittedName>
        <fullName evidence="3">Uncharacterized protein</fullName>
    </submittedName>
</protein>
<gene>
    <name evidence="3" type="ORF">A3G90_00705</name>
</gene>
<comment type="caution">
    <text evidence="3">The sequence shown here is derived from an EMBL/GenBank/DDBJ whole genome shotgun (WGS) entry which is preliminary data.</text>
</comment>
<organism evidence="3 4">
    <name type="scientific">Candidatus Kaiserbacteria bacterium RIFCSPLOWO2_12_FULL_45_26</name>
    <dbReference type="NCBI Taxonomy" id="1798525"/>
    <lineage>
        <taxon>Bacteria</taxon>
        <taxon>Candidatus Kaiseribacteriota</taxon>
    </lineage>
</organism>
<feature type="transmembrane region" description="Helical" evidence="2">
    <location>
        <begin position="227"/>
        <end position="248"/>
    </location>
</feature>
<dbReference type="STRING" id="1798525.A3G90_00705"/>
<evidence type="ECO:0000256" key="1">
    <source>
        <dbReference type="SAM" id="Coils"/>
    </source>
</evidence>
<sequence>MNKLYKTSLLHNTLIAAVLVVLFVPHLALAQATFLQETLWSVINAVFGFFAWIGGQTLNYAVTHYVVGFGHNFLESGTGYSVNILWTVVRDVFNLTFIFGLVYIGLKMILRSDDSQARSMLISLILAALLVNFSLFITKFVIDFSNIAAAQIAAAFPIQNGTHSVSSSFMNILGFNDLFSPGSDLNDIAGSSVGYTYIFSTMFLYIILAFVFMAGGIMLIIRYIVLIIYMILSPVMFLGWVFPGMASVSHDYWKKFMSRAFFAPAYLLMLYFANQVLVSMQGANGMNTGSYGAVFSGQTSTVGNNFGAVIPFFFMTAAFLVASLVVAQKMGAHGADSAVSMGRQAAGRFSSRTKKIVGGGTAGAAAIALQRSVGYGAQRYANTDGAKQRAANSMIGAGILKASRAVGNTSFDVRQVGDLGKNLGVGTGTKGGYQSRIDAKAKADAEFAKSLGETKVEKNEKGQYTDTKVEKKVNKIIEEMRANPNSKLFKETTELNAAAVAKQKAKDALDGVDRNNITEEGLAKLESDLKKAENSIEKKKADLLRAQSEALESAEASVTYEKQLAFIKRRESEANFMTSRITNIAGTGAGMYGAGTAAGMVGAGVLVSGASVLGGGMIAAPIAHSFGTQSRESVGNLRKTYGVDGTAAIKDKSKKENLRILAEQMKDAGIGAEQKEDK</sequence>
<keyword evidence="1" id="KW-0175">Coiled coil</keyword>
<evidence type="ECO:0000256" key="2">
    <source>
        <dbReference type="SAM" id="Phobius"/>
    </source>
</evidence>
<keyword evidence="2" id="KW-1133">Transmembrane helix</keyword>
<proteinExistence type="predicted"/>
<feature type="transmembrane region" description="Helical" evidence="2">
    <location>
        <begin position="260"/>
        <end position="278"/>
    </location>
</feature>
<name>A0A1F6FFG1_9BACT</name>
<reference evidence="3 4" key="1">
    <citation type="journal article" date="2016" name="Nat. Commun.">
        <title>Thousands of microbial genomes shed light on interconnected biogeochemical processes in an aquifer system.</title>
        <authorList>
            <person name="Anantharaman K."/>
            <person name="Brown C.T."/>
            <person name="Hug L.A."/>
            <person name="Sharon I."/>
            <person name="Castelle C.J."/>
            <person name="Probst A.J."/>
            <person name="Thomas B.C."/>
            <person name="Singh A."/>
            <person name="Wilkins M.J."/>
            <person name="Karaoz U."/>
            <person name="Brodie E.L."/>
            <person name="Williams K.H."/>
            <person name="Hubbard S.S."/>
            <person name="Banfield J.F."/>
        </authorList>
    </citation>
    <scope>NUCLEOTIDE SEQUENCE [LARGE SCALE GENOMIC DNA]</scope>
</reference>
<keyword evidence="2" id="KW-0472">Membrane</keyword>
<dbReference type="InterPro" id="IPR045782">
    <property type="entry name" value="TrbL_3"/>
</dbReference>
<feature type="transmembrane region" description="Helical" evidence="2">
    <location>
        <begin position="118"/>
        <end position="137"/>
    </location>
</feature>
<feature type="transmembrane region" description="Helical" evidence="2">
    <location>
        <begin position="83"/>
        <end position="106"/>
    </location>
</feature>
<dbReference type="Pfam" id="PF19590">
    <property type="entry name" value="TrbL_3"/>
    <property type="match status" value="1"/>
</dbReference>
<evidence type="ECO:0000313" key="4">
    <source>
        <dbReference type="Proteomes" id="UP000177325"/>
    </source>
</evidence>
<evidence type="ECO:0000313" key="3">
    <source>
        <dbReference type="EMBL" id="OGG84595.1"/>
    </source>
</evidence>
<dbReference type="EMBL" id="MFMM01000001">
    <property type="protein sequence ID" value="OGG84595.1"/>
    <property type="molecule type" value="Genomic_DNA"/>
</dbReference>
<dbReference type="Proteomes" id="UP000177325">
    <property type="component" value="Unassembled WGS sequence"/>
</dbReference>
<feature type="transmembrane region" description="Helical" evidence="2">
    <location>
        <begin position="306"/>
        <end position="327"/>
    </location>
</feature>
<feature type="coiled-coil region" evidence="1">
    <location>
        <begin position="515"/>
        <end position="549"/>
    </location>
</feature>
<keyword evidence="2" id="KW-0812">Transmembrane</keyword>
<accession>A0A1F6FFG1</accession>
<dbReference type="AlphaFoldDB" id="A0A1F6FFG1"/>